<feature type="region of interest" description="Disordered" evidence="1">
    <location>
        <begin position="59"/>
        <end position="116"/>
    </location>
</feature>
<reference evidence="2" key="1">
    <citation type="journal article" date="2020" name="Stud. Mycol.">
        <title>101 Dothideomycetes genomes: a test case for predicting lifestyles and emergence of pathogens.</title>
        <authorList>
            <person name="Haridas S."/>
            <person name="Albert R."/>
            <person name="Binder M."/>
            <person name="Bloem J."/>
            <person name="Labutti K."/>
            <person name="Salamov A."/>
            <person name="Andreopoulos B."/>
            <person name="Baker S."/>
            <person name="Barry K."/>
            <person name="Bills G."/>
            <person name="Bluhm B."/>
            <person name="Cannon C."/>
            <person name="Castanera R."/>
            <person name="Culley D."/>
            <person name="Daum C."/>
            <person name="Ezra D."/>
            <person name="Gonzalez J."/>
            <person name="Henrissat B."/>
            <person name="Kuo A."/>
            <person name="Liang C."/>
            <person name="Lipzen A."/>
            <person name="Lutzoni F."/>
            <person name="Magnuson J."/>
            <person name="Mondo S."/>
            <person name="Nolan M."/>
            <person name="Ohm R."/>
            <person name="Pangilinan J."/>
            <person name="Park H.-J."/>
            <person name="Ramirez L."/>
            <person name="Alfaro M."/>
            <person name="Sun H."/>
            <person name="Tritt A."/>
            <person name="Yoshinaga Y."/>
            <person name="Zwiers L.-H."/>
            <person name="Turgeon B."/>
            <person name="Goodwin S."/>
            <person name="Spatafora J."/>
            <person name="Crous P."/>
            <person name="Grigoriev I."/>
        </authorList>
    </citation>
    <scope>NUCLEOTIDE SEQUENCE</scope>
    <source>
        <strain evidence="2">CBS 627.86</strain>
    </source>
</reference>
<gene>
    <name evidence="2" type="ORF">BDV96DRAFT_586963</name>
</gene>
<evidence type="ECO:0000256" key="1">
    <source>
        <dbReference type="SAM" id="MobiDB-lite"/>
    </source>
</evidence>
<feature type="compositionally biased region" description="Basic and acidic residues" evidence="1">
    <location>
        <begin position="76"/>
        <end position="91"/>
    </location>
</feature>
<organism evidence="2 3">
    <name type="scientific">Lophiotrema nucula</name>
    <dbReference type="NCBI Taxonomy" id="690887"/>
    <lineage>
        <taxon>Eukaryota</taxon>
        <taxon>Fungi</taxon>
        <taxon>Dikarya</taxon>
        <taxon>Ascomycota</taxon>
        <taxon>Pezizomycotina</taxon>
        <taxon>Dothideomycetes</taxon>
        <taxon>Pleosporomycetidae</taxon>
        <taxon>Pleosporales</taxon>
        <taxon>Lophiotremataceae</taxon>
        <taxon>Lophiotrema</taxon>
    </lineage>
</organism>
<dbReference type="AlphaFoldDB" id="A0A6A5YRC6"/>
<keyword evidence="3" id="KW-1185">Reference proteome</keyword>
<evidence type="ECO:0000313" key="3">
    <source>
        <dbReference type="Proteomes" id="UP000799770"/>
    </source>
</evidence>
<evidence type="ECO:0000313" key="2">
    <source>
        <dbReference type="EMBL" id="KAF2108618.1"/>
    </source>
</evidence>
<feature type="compositionally biased region" description="Basic and acidic residues" evidence="1">
    <location>
        <begin position="98"/>
        <end position="108"/>
    </location>
</feature>
<sequence>MACCSQISGNMSVMVGCTRCLQTTCGAYRDFRPTKSTLPRPWFPAPGVCRPLKMAVAASSTQDAGMRPFPSRRPGRQSDEAISRPSCEKGHGSGPSGVHERAEARRMPDCPYFSAL</sequence>
<dbReference type="Proteomes" id="UP000799770">
    <property type="component" value="Unassembled WGS sequence"/>
</dbReference>
<protein>
    <submittedName>
        <fullName evidence="2">Uncharacterized protein</fullName>
    </submittedName>
</protein>
<dbReference type="EMBL" id="ML977346">
    <property type="protein sequence ID" value="KAF2108618.1"/>
    <property type="molecule type" value="Genomic_DNA"/>
</dbReference>
<accession>A0A6A5YRC6</accession>
<proteinExistence type="predicted"/>
<name>A0A6A5YRC6_9PLEO</name>